<dbReference type="EMBL" id="CP048222">
    <property type="protein sequence ID" value="QHT66822.1"/>
    <property type="molecule type" value="Genomic_DNA"/>
</dbReference>
<gene>
    <name evidence="2" type="ORF">GXP67_09205</name>
</gene>
<keyword evidence="1" id="KW-1133">Transmembrane helix</keyword>
<feature type="transmembrane region" description="Helical" evidence="1">
    <location>
        <begin position="12"/>
        <end position="31"/>
    </location>
</feature>
<keyword evidence="3" id="KW-1185">Reference proteome</keyword>
<dbReference type="KEGG" id="rhoz:GXP67_09205"/>
<name>A0A6C0GGG0_9BACT</name>
<accession>A0A6C0GGG0</accession>
<protein>
    <submittedName>
        <fullName evidence="2">DUF4199 domain-containing protein</fullName>
    </submittedName>
</protein>
<dbReference type="RefSeq" id="WP_162442874.1">
    <property type="nucleotide sequence ID" value="NZ_CP048222.1"/>
</dbReference>
<dbReference type="InterPro" id="IPR025250">
    <property type="entry name" value="DUF4199"/>
</dbReference>
<evidence type="ECO:0000256" key="1">
    <source>
        <dbReference type="SAM" id="Phobius"/>
    </source>
</evidence>
<dbReference type="Proteomes" id="UP000480178">
    <property type="component" value="Chromosome"/>
</dbReference>
<feature type="transmembrane region" description="Helical" evidence="1">
    <location>
        <begin position="70"/>
        <end position="95"/>
    </location>
</feature>
<sequence length="171" mass="19280">MLIKDYTKISLIAGVIAALLVSLYFFVFYWLGKSPLLRMSSYDMAIVCICMAIAMGYYRDKWKAGKMHFWEGILIGLYTNLMATLLSTLIIYVFIAFIEPEVLTGHIADLKNLMIQTRQQVEEGFGKEAYTNTLDRISGTTAVHVAVDVFIKKFLVCLLGTGFLAAILRKN</sequence>
<evidence type="ECO:0000313" key="2">
    <source>
        <dbReference type="EMBL" id="QHT66822.1"/>
    </source>
</evidence>
<feature type="transmembrane region" description="Helical" evidence="1">
    <location>
        <begin position="150"/>
        <end position="168"/>
    </location>
</feature>
<feature type="transmembrane region" description="Helical" evidence="1">
    <location>
        <begin position="37"/>
        <end position="58"/>
    </location>
</feature>
<keyword evidence="1" id="KW-0812">Transmembrane</keyword>
<dbReference type="Pfam" id="PF13858">
    <property type="entry name" value="DUF4199"/>
    <property type="match status" value="1"/>
</dbReference>
<proteinExistence type="predicted"/>
<dbReference type="AlphaFoldDB" id="A0A6C0GGG0"/>
<reference evidence="2 3" key="1">
    <citation type="submission" date="2020-01" db="EMBL/GenBank/DDBJ databases">
        <authorList>
            <person name="Kim M.K."/>
        </authorList>
    </citation>
    <scope>NUCLEOTIDE SEQUENCE [LARGE SCALE GENOMIC DNA]</scope>
    <source>
        <strain evidence="2 3">172606-1</strain>
    </source>
</reference>
<organism evidence="2 3">
    <name type="scientific">Rhodocytophaga rosea</name>
    <dbReference type="NCBI Taxonomy" id="2704465"/>
    <lineage>
        <taxon>Bacteria</taxon>
        <taxon>Pseudomonadati</taxon>
        <taxon>Bacteroidota</taxon>
        <taxon>Cytophagia</taxon>
        <taxon>Cytophagales</taxon>
        <taxon>Rhodocytophagaceae</taxon>
        <taxon>Rhodocytophaga</taxon>
    </lineage>
</organism>
<keyword evidence="1" id="KW-0472">Membrane</keyword>
<evidence type="ECO:0000313" key="3">
    <source>
        <dbReference type="Proteomes" id="UP000480178"/>
    </source>
</evidence>